<reference evidence="13" key="1">
    <citation type="submission" date="2022-07" db="EMBL/GenBank/DDBJ databases">
        <authorList>
            <person name="Trinca V."/>
            <person name="Uliana J.V.C."/>
            <person name="Torres T.T."/>
            <person name="Ward R.J."/>
            <person name="Monesi N."/>
        </authorList>
    </citation>
    <scope>NUCLEOTIDE SEQUENCE</scope>
    <source>
        <strain evidence="13">HSMRA1968</strain>
        <tissue evidence="13">Whole embryos</tissue>
    </source>
</reference>
<dbReference type="SMART" id="SM00645">
    <property type="entry name" value="Pept_C1"/>
    <property type="match status" value="1"/>
</dbReference>
<comment type="similarity">
    <text evidence="1">Belongs to the peptidase C1 family.</text>
</comment>
<dbReference type="CDD" id="cd02248">
    <property type="entry name" value="Peptidase_C1A"/>
    <property type="match status" value="1"/>
</dbReference>
<feature type="region of interest" description="Disordered" evidence="10">
    <location>
        <begin position="223"/>
        <end position="245"/>
    </location>
</feature>
<feature type="compositionally biased region" description="Basic and acidic residues" evidence="10">
    <location>
        <begin position="266"/>
        <end position="279"/>
    </location>
</feature>
<dbReference type="Gene3D" id="3.90.70.10">
    <property type="entry name" value="Cysteine proteinases"/>
    <property type="match status" value="1"/>
</dbReference>
<dbReference type="PROSITE" id="PS00640">
    <property type="entry name" value="THIOL_PROTEASE_ASN"/>
    <property type="match status" value="1"/>
</dbReference>
<keyword evidence="14" id="KW-1185">Reference proteome</keyword>
<dbReference type="InterPro" id="IPR013201">
    <property type="entry name" value="Prot_inhib_I29"/>
</dbReference>
<keyword evidence="7" id="KW-1015">Disulfide bond</keyword>
<evidence type="ECO:0000256" key="2">
    <source>
        <dbReference type="ARBA" id="ARBA00022670"/>
    </source>
</evidence>
<dbReference type="InterPro" id="IPR000668">
    <property type="entry name" value="Peptidase_C1A_C"/>
</dbReference>
<keyword evidence="8" id="KW-0325">Glycoprotein</keyword>
<feature type="region of interest" description="Disordered" evidence="10">
    <location>
        <begin position="260"/>
        <end position="279"/>
    </location>
</feature>
<evidence type="ECO:0000256" key="10">
    <source>
        <dbReference type="SAM" id="MobiDB-lite"/>
    </source>
</evidence>
<keyword evidence="9" id="KW-0175">Coiled coil</keyword>
<evidence type="ECO:0000256" key="5">
    <source>
        <dbReference type="ARBA" id="ARBA00022807"/>
    </source>
</evidence>
<dbReference type="Gene3D" id="3.10.450.10">
    <property type="match status" value="3"/>
</dbReference>
<dbReference type="InterPro" id="IPR046350">
    <property type="entry name" value="Cystatin_sf"/>
</dbReference>
<dbReference type="OrthoDB" id="387093at2759"/>
<dbReference type="SUPFAM" id="SSF54001">
    <property type="entry name" value="Cysteine proteinases"/>
    <property type="match status" value="1"/>
</dbReference>
<accession>A0A9Q0MZU3</accession>
<dbReference type="InterPro" id="IPR025660">
    <property type="entry name" value="Pept_his_AS"/>
</dbReference>
<feature type="domain" description="Cathepsin propeptide inhibitor" evidence="12">
    <location>
        <begin position="721"/>
        <end position="778"/>
    </location>
</feature>
<evidence type="ECO:0000259" key="12">
    <source>
        <dbReference type="SMART" id="SM00848"/>
    </source>
</evidence>
<evidence type="ECO:0000313" key="13">
    <source>
        <dbReference type="EMBL" id="KAJ6640194.1"/>
    </source>
</evidence>
<evidence type="ECO:0000256" key="7">
    <source>
        <dbReference type="ARBA" id="ARBA00023157"/>
    </source>
</evidence>
<evidence type="ECO:0000256" key="8">
    <source>
        <dbReference type="ARBA" id="ARBA00023180"/>
    </source>
</evidence>
<evidence type="ECO:0000256" key="1">
    <source>
        <dbReference type="ARBA" id="ARBA00008455"/>
    </source>
</evidence>
<dbReference type="PROSITE" id="PS00639">
    <property type="entry name" value="THIOL_PROTEASE_HIS"/>
    <property type="match status" value="1"/>
</dbReference>
<dbReference type="GO" id="GO:0004869">
    <property type="term" value="F:cysteine-type endopeptidase inhibitor activity"/>
    <property type="evidence" value="ECO:0007669"/>
    <property type="project" value="InterPro"/>
</dbReference>
<dbReference type="PRINTS" id="PR00705">
    <property type="entry name" value="PAPAIN"/>
</dbReference>
<evidence type="ECO:0000256" key="3">
    <source>
        <dbReference type="ARBA" id="ARBA00022729"/>
    </source>
</evidence>
<dbReference type="EMBL" id="WJQU01000003">
    <property type="protein sequence ID" value="KAJ6640194.1"/>
    <property type="molecule type" value="Genomic_DNA"/>
</dbReference>
<dbReference type="Pfam" id="PF00031">
    <property type="entry name" value="Cystatin"/>
    <property type="match status" value="1"/>
</dbReference>
<dbReference type="InterPro" id="IPR000169">
    <property type="entry name" value="Pept_cys_AS"/>
</dbReference>
<dbReference type="PANTHER" id="PTHR12411">
    <property type="entry name" value="CYSTEINE PROTEASE FAMILY C1-RELATED"/>
    <property type="match status" value="1"/>
</dbReference>
<dbReference type="Pfam" id="PF08246">
    <property type="entry name" value="Inhibitor_I29"/>
    <property type="match status" value="1"/>
</dbReference>
<comment type="caution">
    <text evidence="13">The sequence shown here is derived from an EMBL/GenBank/DDBJ whole genome shotgun (WGS) entry which is preliminary data.</text>
</comment>
<organism evidence="13 14">
    <name type="scientific">Pseudolycoriella hygida</name>
    <dbReference type="NCBI Taxonomy" id="35572"/>
    <lineage>
        <taxon>Eukaryota</taxon>
        <taxon>Metazoa</taxon>
        <taxon>Ecdysozoa</taxon>
        <taxon>Arthropoda</taxon>
        <taxon>Hexapoda</taxon>
        <taxon>Insecta</taxon>
        <taxon>Pterygota</taxon>
        <taxon>Neoptera</taxon>
        <taxon>Endopterygota</taxon>
        <taxon>Diptera</taxon>
        <taxon>Nematocera</taxon>
        <taxon>Sciaroidea</taxon>
        <taxon>Sciaridae</taxon>
        <taxon>Pseudolycoriella</taxon>
    </lineage>
</organism>
<dbReference type="PROSITE" id="PS00139">
    <property type="entry name" value="THIOL_PROTEASE_CYS"/>
    <property type="match status" value="1"/>
</dbReference>
<dbReference type="Proteomes" id="UP001151699">
    <property type="component" value="Chromosome X"/>
</dbReference>
<feature type="region of interest" description="Disordered" evidence="10">
    <location>
        <begin position="383"/>
        <end position="415"/>
    </location>
</feature>
<keyword evidence="6" id="KW-0865">Zymogen</keyword>
<dbReference type="InterPro" id="IPR038765">
    <property type="entry name" value="Papain-like_cys_pep_sf"/>
</dbReference>
<keyword evidence="3" id="KW-0732">Signal</keyword>
<feature type="compositionally biased region" description="Polar residues" evidence="10">
    <location>
        <begin position="383"/>
        <end position="396"/>
    </location>
</feature>
<dbReference type="GO" id="GO:0008234">
    <property type="term" value="F:cysteine-type peptidase activity"/>
    <property type="evidence" value="ECO:0007669"/>
    <property type="project" value="UniProtKB-KW"/>
</dbReference>
<dbReference type="GO" id="GO:0006508">
    <property type="term" value="P:proteolysis"/>
    <property type="evidence" value="ECO:0007669"/>
    <property type="project" value="UniProtKB-KW"/>
</dbReference>
<dbReference type="InterPro" id="IPR039417">
    <property type="entry name" value="Peptidase_C1A_papain-like"/>
</dbReference>
<evidence type="ECO:0000313" key="14">
    <source>
        <dbReference type="Proteomes" id="UP001151699"/>
    </source>
</evidence>
<keyword evidence="4" id="KW-0378">Hydrolase</keyword>
<name>A0A9Q0MZU3_9DIPT</name>
<dbReference type="InterPro" id="IPR013128">
    <property type="entry name" value="Peptidase_C1A"/>
</dbReference>
<dbReference type="SUPFAM" id="SSF54403">
    <property type="entry name" value="Cystatin/monellin"/>
    <property type="match status" value="2"/>
</dbReference>
<dbReference type="AlphaFoldDB" id="A0A9Q0MZU3"/>
<evidence type="ECO:0000256" key="4">
    <source>
        <dbReference type="ARBA" id="ARBA00022801"/>
    </source>
</evidence>
<evidence type="ECO:0000259" key="11">
    <source>
        <dbReference type="SMART" id="SM00645"/>
    </source>
</evidence>
<dbReference type="InterPro" id="IPR025661">
    <property type="entry name" value="Pept_asp_AS"/>
</dbReference>
<gene>
    <name evidence="13" type="ORF">Bhyg_12943</name>
</gene>
<dbReference type="InterPro" id="IPR000010">
    <property type="entry name" value="Cystatin_dom"/>
</dbReference>
<evidence type="ECO:0000256" key="6">
    <source>
        <dbReference type="ARBA" id="ARBA00023145"/>
    </source>
</evidence>
<feature type="coiled-coil region" evidence="9">
    <location>
        <begin position="472"/>
        <end position="499"/>
    </location>
</feature>
<keyword evidence="2" id="KW-0645">Protease</keyword>
<proteinExistence type="inferred from homology"/>
<dbReference type="Pfam" id="PF00112">
    <property type="entry name" value="Peptidase_C1"/>
    <property type="match status" value="1"/>
</dbReference>
<sequence length="1025" mass="116101">MSTIDDAVKEIYDDEISPLPDSGLVLEHEMIYEQSDQPVSGERFIAVRVDKVGTTEILKPTLVGLSNMAIQFLPKDFKLVEVIEATREIVSGVRYELIVAARDGNDEDILCRLVVTEITWKVTAWGDKQRDLNYSNCTSNATTDENVPKQNDFNFNPLFVTKTNFINDEDLKRIESQIIKPKQVEKPASKPKKSEMSDFDLSILEAMIIPSKSVKTKELPKIPSQHDEHALDTNTHSISEPKPATELNEKVVPIAAQIDSETQTDSIERETTKQNSYDLEKSTSIDNVLSPAVSEKQTTTATEKMESTIIATESSQKENTLNEPKIEETTLKSEDIYTQTPVVKDTLESSKGIEISNQTERSDIGINAENVETYILPATQVSNSEAESIDEQVTTTEVRKESTEQNENNEKKQEQTLPKIKTVGLQLIDAIVPPSKTVVIFEKLEDNNAGNEPSTEIKYKYEQIEQGQERVRREVNTEMEFLKNLANEALEQLDHVDSDDFKRMVLEIIRVKKVEQENGAIYVIKVRIANSNCSEESDDLQRCLDNVIKDTTKICFIEMKSKRDVNKVIKSECVPDKTGASAPMRFKRQEHGAIVPIDQSEAEKVEEMVKGCMSQLGAPDRIYQLHRITSAKKKIVDGVMYYVDGEFILPHERIRECHMEFLLQEWFMKEPAVTRFNCVGDDEEDDDDYDYKRKKRSLLYDNHRDEAYQETAYEQRVSMMFDEFKAKFNKKYESAMEHATRLRIFKHNLQIIDDLNRMEMGTATYGVTEFADFTLYEYKQRTGLLRRMEENNEIPHPLAKIPNFELPKKFDWREKNAVTGVKNQGSCGSCWAFSVTGNIEGLNAIKTGNLEEFSEQELVDCDSVDKGCNGGLPDNAYKAIEQLGGLETESQYPYEAKKSQCKFDSTLARVKVSGAVDLPKNETAMALYLVQNGPLSIGINANAMQFYRGGISHPPRILCRSGGIDHGVLIVGYGVAEYPIFNKTLPFWIVKNSWGANWGEQGYYRVFRGADTCGVASMVSSAILE</sequence>
<feature type="compositionally biased region" description="Basic and acidic residues" evidence="10">
    <location>
        <begin position="397"/>
        <end position="414"/>
    </location>
</feature>
<feature type="non-terminal residue" evidence="13">
    <location>
        <position position="1025"/>
    </location>
</feature>
<evidence type="ECO:0000256" key="9">
    <source>
        <dbReference type="SAM" id="Coils"/>
    </source>
</evidence>
<dbReference type="FunFam" id="3.90.70.10:FF:000130">
    <property type="entry name" value="Cysteine proteinase 1"/>
    <property type="match status" value="1"/>
</dbReference>
<feature type="domain" description="Peptidase C1A papain C-terminal" evidence="11">
    <location>
        <begin position="806"/>
        <end position="1023"/>
    </location>
</feature>
<keyword evidence="5" id="KW-0788">Thiol protease</keyword>
<dbReference type="SMART" id="SM00848">
    <property type="entry name" value="Inhibitor_I29"/>
    <property type="match status" value="1"/>
</dbReference>
<protein>
    <submittedName>
        <fullName evidence="13">Cysteine proteinase</fullName>
    </submittedName>
</protein>